<dbReference type="Pfam" id="PF13503">
    <property type="entry name" value="DUF4123"/>
    <property type="match status" value="1"/>
</dbReference>
<evidence type="ECO:0000313" key="2">
    <source>
        <dbReference type="EMBL" id="MRG96381.1"/>
    </source>
</evidence>
<comment type="caution">
    <text evidence="2">The sequence shown here is derived from an EMBL/GenBank/DDBJ whole genome shotgun (WGS) entry which is preliminary data.</text>
</comment>
<name>A0A6N7Q689_9BACT</name>
<evidence type="ECO:0000313" key="3">
    <source>
        <dbReference type="Proteomes" id="UP000440224"/>
    </source>
</evidence>
<reference evidence="2 3" key="1">
    <citation type="submission" date="2019-10" db="EMBL/GenBank/DDBJ databases">
        <title>A soil myxobacterium in the family Polyangiaceae.</title>
        <authorList>
            <person name="Li Y."/>
            <person name="Wang J."/>
        </authorList>
    </citation>
    <scope>NUCLEOTIDE SEQUENCE [LARGE SCALE GENOMIC DNA]</scope>
    <source>
        <strain evidence="2 3">DSM 14734</strain>
    </source>
</reference>
<evidence type="ECO:0000259" key="1">
    <source>
        <dbReference type="Pfam" id="PF13503"/>
    </source>
</evidence>
<accession>A0A6N7Q689</accession>
<feature type="domain" description="DUF4123" evidence="1">
    <location>
        <begin position="29"/>
        <end position="147"/>
    </location>
</feature>
<organism evidence="2 3">
    <name type="scientific">Polyangium spumosum</name>
    <dbReference type="NCBI Taxonomy" id="889282"/>
    <lineage>
        <taxon>Bacteria</taxon>
        <taxon>Pseudomonadati</taxon>
        <taxon>Myxococcota</taxon>
        <taxon>Polyangia</taxon>
        <taxon>Polyangiales</taxon>
        <taxon>Polyangiaceae</taxon>
        <taxon>Polyangium</taxon>
    </lineage>
</organism>
<proteinExistence type="predicted"/>
<dbReference type="AlphaFoldDB" id="A0A6N7Q689"/>
<dbReference type="EMBL" id="WJIE01000011">
    <property type="protein sequence ID" value="MRG96381.1"/>
    <property type="molecule type" value="Genomic_DNA"/>
</dbReference>
<dbReference type="InterPro" id="IPR025391">
    <property type="entry name" value="DUF4123"/>
</dbReference>
<keyword evidence="3" id="KW-1185">Reference proteome</keyword>
<dbReference type="OrthoDB" id="955748at2"/>
<sequence length="171" mass="19339">MIRVRPSEVTAALLERAALADGESARACLYAILDGARDKRIATLRRTLGERVESLYDGEQGRDLAPFGPFLVELQPGSKAIGALVDAGWGLSWMVFLNTPSLFDELRRHLRRFLVVRMPDQRIAYFRYYDPRVLRSFLPSCTQEELQDFMGPIRAFLVESASGDELLEFAI</sequence>
<protein>
    <submittedName>
        <fullName evidence="2">DUF4123 domain-containing protein</fullName>
    </submittedName>
</protein>
<gene>
    <name evidence="2" type="ORF">GF068_31325</name>
</gene>
<dbReference type="Proteomes" id="UP000440224">
    <property type="component" value="Unassembled WGS sequence"/>
</dbReference>